<feature type="domain" description="HTH araC/xylS-type" evidence="4">
    <location>
        <begin position="209"/>
        <end position="308"/>
    </location>
</feature>
<keyword evidence="7" id="KW-1185">Reference proteome</keyword>
<dbReference type="SUPFAM" id="SSF46689">
    <property type="entry name" value="Homeodomain-like"/>
    <property type="match status" value="1"/>
</dbReference>
<dbReference type="InterPro" id="IPR035418">
    <property type="entry name" value="AraC-bd_2"/>
</dbReference>
<dbReference type="Pfam" id="PF14525">
    <property type="entry name" value="AraC_binding_2"/>
    <property type="match status" value="1"/>
</dbReference>
<dbReference type="GO" id="GO:0043565">
    <property type="term" value="F:sequence-specific DNA binding"/>
    <property type="evidence" value="ECO:0007669"/>
    <property type="project" value="InterPro"/>
</dbReference>
<protein>
    <submittedName>
        <fullName evidence="5">AraC family transcriptional regulator</fullName>
    </submittedName>
</protein>
<keyword evidence="3" id="KW-0804">Transcription</keyword>
<dbReference type="EMBL" id="CP015581">
    <property type="protein sequence ID" value="ARU96737.1"/>
    <property type="molecule type" value="Genomic_DNA"/>
</dbReference>
<proteinExistence type="predicted"/>
<dbReference type="GO" id="GO:0003700">
    <property type="term" value="F:DNA-binding transcription factor activity"/>
    <property type="evidence" value="ECO:0007669"/>
    <property type="project" value="InterPro"/>
</dbReference>
<dbReference type="Gene3D" id="1.10.10.60">
    <property type="entry name" value="Homeodomain-like"/>
    <property type="match status" value="1"/>
</dbReference>
<evidence type="ECO:0000313" key="7">
    <source>
        <dbReference type="Proteomes" id="UP000195729"/>
    </source>
</evidence>
<dbReference type="InterPro" id="IPR009057">
    <property type="entry name" value="Homeodomain-like_sf"/>
</dbReference>
<organism evidence="5 8">
    <name type="scientific">Tatumella citrea</name>
    <name type="common">Pantoea citrea</name>
    <dbReference type="NCBI Taxonomy" id="53336"/>
    <lineage>
        <taxon>Bacteria</taxon>
        <taxon>Pseudomonadati</taxon>
        <taxon>Pseudomonadota</taxon>
        <taxon>Gammaproteobacteria</taxon>
        <taxon>Enterobacterales</taxon>
        <taxon>Erwiniaceae</taxon>
        <taxon>Tatumella</taxon>
    </lineage>
</organism>
<dbReference type="SMART" id="SM00342">
    <property type="entry name" value="HTH_ARAC"/>
    <property type="match status" value="1"/>
</dbReference>
<evidence type="ECO:0000256" key="2">
    <source>
        <dbReference type="ARBA" id="ARBA00023125"/>
    </source>
</evidence>
<evidence type="ECO:0000313" key="6">
    <source>
        <dbReference type="EMBL" id="ARU96737.1"/>
    </source>
</evidence>
<gene>
    <name evidence="5" type="ORF">A7K98_02150</name>
    <name evidence="6" type="ORF">A7K99_02150</name>
</gene>
<name>A0A1Y0L4P2_TATCI</name>
<dbReference type="InterPro" id="IPR037923">
    <property type="entry name" value="HTH-like"/>
</dbReference>
<sequence>MKNEFSTEDLNTRHRFDAWRDAICSRLIRAEARQIARDDFSGSFSYSALSGLEIATHTSHTSLIWQRTRNCIRRHPNHDFYLGIVKSGKGRLIQNGHSSLVSAGDIVIYDADAPFDFAMDKMMIDIVHLPRQLMEKEAPGISVLSGQCLDLNRPGIISLKQMVAEAYLFNADQEQPCLTEQFANTLFSVIAVGINLQQSNVPLKADLYQRIVSYLRQNLHNHQLSVAMIANAHHISSRTVSRIFAAHDTTPMNFVWQERLTACRRILTEGKARSVTQVALDHGFSDMSHFSLAFRKAFGCSPSSLITRGKLAVDGE</sequence>
<dbReference type="AlphaFoldDB" id="A0A1Y0L4P2"/>
<dbReference type="KEGG" id="tci:A7K98_02150"/>
<dbReference type="InterPro" id="IPR020449">
    <property type="entry name" value="Tscrpt_reg_AraC-type_HTH"/>
</dbReference>
<accession>A0A1Y0L4P2</accession>
<dbReference type="OrthoDB" id="5740883at2"/>
<dbReference type="Proteomes" id="UP000195729">
    <property type="component" value="Chromosome"/>
</dbReference>
<dbReference type="Pfam" id="PF12833">
    <property type="entry name" value="HTH_18"/>
    <property type="match status" value="1"/>
</dbReference>
<dbReference type="EMBL" id="CP015579">
    <property type="protein sequence ID" value="ARU92700.1"/>
    <property type="molecule type" value="Genomic_DNA"/>
</dbReference>
<reference evidence="7 8" key="1">
    <citation type="submission" date="2016-05" db="EMBL/GenBank/DDBJ databases">
        <title>Complete genome sequence of two 2,5-diketo-D-glunonic acid producing strain Tatumella citrea.</title>
        <authorList>
            <person name="Duan C."/>
            <person name="Yang J."/>
            <person name="Yang S."/>
        </authorList>
    </citation>
    <scope>NUCLEOTIDE SEQUENCE [LARGE SCALE GENOMIC DNA]</scope>
    <source>
        <strain evidence="6 7">ATCC 39140</strain>
        <strain evidence="5 8">DSM 13699</strain>
    </source>
</reference>
<evidence type="ECO:0000313" key="8">
    <source>
        <dbReference type="Proteomes" id="UP000195814"/>
    </source>
</evidence>
<dbReference type="InterPro" id="IPR018060">
    <property type="entry name" value="HTH_AraC"/>
</dbReference>
<dbReference type="PANTHER" id="PTHR46796:SF6">
    <property type="entry name" value="ARAC SUBFAMILY"/>
    <property type="match status" value="1"/>
</dbReference>
<dbReference type="SUPFAM" id="SSF51215">
    <property type="entry name" value="Regulatory protein AraC"/>
    <property type="match status" value="1"/>
</dbReference>
<evidence type="ECO:0000313" key="5">
    <source>
        <dbReference type="EMBL" id="ARU92700.1"/>
    </source>
</evidence>
<dbReference type="Proteomes" id="UP000195814">
    <property type="component" value="Chromosome"/>
</dbReference>
<dbReference type="InterPro" id="IPR050204">
    <property type="entry name" value="AraC_XylS_family_regulators"/>
</dbReference>
<dbReference type="PANTHER" id="PTHR46796">
    <property type="entry name" value="HTH-TYPE TRANSCRIPTIONAL ACTIVATOR RHAS-RELATED"/>
    <property type="match status" value="1"/>
</dbReference>
<evidence type="ECO:0000256" key="3">
    <source>
        <dbReference type="ARBA" id="ARBA00023163"/>
    </source>
</evidence>
<evidence type="ECO:0000259" key="4">
    <source>
        <dbReference type="PROSITE" id="PS01124"/>
    </source>
</evidence>
<dbReference type="RefSeq" id="WP_087487083.1">
    <property type="nucleotide sequence ID" value="NZ_CP015579.1"/>
</dbReference>
<keyword evidence="2" id="KW-0238">DNA-binding</keyword>
<dbReference type="PROSITE" id="PS01124">
    <property type="entry name" value="HTH_ARAC_FAMILY_2"/>
    <property type="match status" value="1"/>
</dbReference>
<evidence type="ECO:0000256" key="1">
    <source>
        <dbReference type="ARBA" id="ARBA00023015"/>
    </source>
</evidence>
<keyword evidence="1" id="KW-0805">Transcription regulation</keyword>
<dbReference type="PRINTS" id="PR00032">
    <property type="entry name" value="HTHARAC"/>
</dbReference>